<accession>A0A645CVK6</accession>
<dbReference type="AlphaFoldDB" id="A0A645CVK6"/>
<dbReference type="CDD" id="cd00093">
    <property type="entry name" value="HTH_XRE"/>
    <property type="match status" value="1"/>
</dbReference>
<sequence length="80" mass="9374">MDALKIFAQNLKRYRNERGLSQEAFAEKTGLHRTYISAVEREKRNISIDNIQKIADALEIDTYKLFIENKCGTHDTDRKE</sequence>
<keyword evidence="3" id="KW-0804">Transcription</keyword>
<evidence type="ECO:0000256" key="1">
    <source>
        <dbReference type="ARBA" id="ARBA00023015"/>
    </source>
</evidence>
<reference evidence="5" key="1">
    <citation type="submission" date="2019-08" db="EMBL/GenBank/DDBJ databases">
        <authorList>
            <person name="Kucharzyk K."/>
            <person name="Murdoch R.W."/>
            <person name="Higgins S."/>
            <person name="Loffler F."/>
        </authorList>
    </citation>
    <scope>NUCLEOTIDE SEQUENCE</scope>
</reference>
<protein>
    <recommendedName>
        <fullName evidence="4">HTH cro/C1-type domain-containing protein</fullName>
    </recommendedName>
</protein>
<gene>
    <name evidence="5" type="ORF">SDC9_127992</name>
</gene>
<comment type="caution">
    <text evidence="5">The sequence shown here is derived from an EMBL/GenBank/DDBJ whole genome shotgun (WGS) entry which is preliminary data.</text>
</comment>
<feature type="domain" description="HTH cro/C1-type" evidence="4">
    <location>
        <begin position="11"/>
        <end position="65"/>
    </location>
</feature>
<dbReference type="InterPro" id="IPR050807">
    <property type="entry name" value="TransReg_Diox_bact_type"/>
</dbReference>
<dbReference type="PANTHER" id="PTHR46797">
    <property type="entry name" value="HTH-TYPE TRANSCRIPTIONAL REGULATOR"/>
    <property type="match status" value="1"/>
</dbReference>
<evidence type="ECO:0000313" key="5">
    <source>
        <dbReference type="EMBL" id="MPM80941.1"/>
    </source>
</evidence>
<dbReference type="InterPro" id="IPR010982">
    <property type="entry name" value="Lambda_DNA-bd_dom_sf"/>
</dbReference>
<proteinExistence type="predicted"/>
<dbReference type="GO" id="GO:0003677">
    <property type="term" value="F:DNA binding"/>
    <property type="evidence" value="ECO:0007669"/>
    <property type="project" value="UniProtKB-KW"/>
</dbReference>
<evidence type="ECO:0000256" key="2">
    <source>
        <dbReference type="ARBA" id="ARBA00023125"/>
    </source>
</evidence>
<name>A0A645CVK6_9ZZZZ</name>
<keyword evidence="1" id="KW-0805">Transcription regulation</keyword>
<dbReference type="GO" id="GO:0003700">
    <property type="term" value="F:DNA-binding transcription factor activity"/>
    <property type="evidence" value="ECO:0007669"/>
    <property type="project" value="TreeGrafter"/>
</dbReference>
<dbReference type="SMART" id="SM00530">
    <property type="entry name" value="HTH_XRE"/>
    <property type="match status" value="1"/>
</dbReference>
<dbReference type="Pfam" id="PF01381">
    <property type="entry name" value="HTH_3"/>
    <property type="match status" value="1"/>
</dbReference>
<dbReference type="PANTHER" id="PTHR46797:SF23">
    <property type="entry name" value="HTH-TYPE TRANSCRIPTIONAL REGULATOR SUTR"/>
    <property type="match status" value="1"/>
</dbReference>
<dbReference type="EMBL" id="VSSQ01030415">
    <property type="protein sequence ID" value="MPM80941.1"/>
    <property type="molecule type" value="Genomic_DNA"/>
</dbReference>
<dbReference type="Gene3D" id="1.10.260.40">
    <property type="entry name" value="lambda repressor-like DNA-binding domains"/>
    <property type="match status" value="1"/>
</dbReference>
<organism evidence="5">
    <name type="scientific">bioreactor metagenome</name>
    <dbReference type="NCBI Taxonomy" id="1076179"/>
    <lineage>
        <taxon>unclassified sequences</taxon>
        <taxon>metagenomes</taxon>
        <taxon>ecological metagenomes</taxon>
    </lineage>
</organism>
<evidence type="ECO:0000256" key="3">
    <source>
        <dbReference type="ARBA" id="ARBA00023163"/>
    </source>
</evidence>
<dbReference type="GO" id="GO:0005829">
    <property type="term" value="C:cytosol"/>
    <property type="evidence" value="ECO:0007669"/>
    <property type="project" value="TreeGrafter"/>
</dbReference>
<evidence type="ECO:0000259" key="4">
    <source>
        <dbReference type="PROSITE" id="PS50943"/>
    </source>
</evidence>
<dbReference type="InterPro" id="IPR001387">
    <property type="entry name" value="Cro/C1-type_HTH"/>
</dbReference>
<dbReference type="SUPFAM" id="SSF47413">
    <property type="entry name" value="lambda repressor-like DNA-binding domains"/>
    <property type="match status" value="1"/>
</dbReference>
<keyword evidence="2" id="KW-0238">DNA-binding</keyword>
<dbReference type="PROSITE" id="PS50943">
    <property type="entry name" value="HTH_CROC1"/>
    <property type="match status" value="1"/>
</dbReference>